<evidence type="ECO:0000256" key="4">
    <source>
        <dbReference type="ARBA" id="ARBA00022989"/>
    </source>
</evidence>
<proteinExistence type="inferred from homology"/>
<reference evidence="11 12" key="1">
    <citation type="submission" date="2016-11" db="UniProtKB">
        <authorList>
            <consortium name="WormBaseParasite"/>
        </authorList>
    </citation>
    <scope>IDENTIFICATION</scope>
</reference>
<evidence type="ECO:0000313" key="12">
    <source>
        <dbReference type="WBParaSite" id="maker-uti_cns_0002690-snap-gene-0.3-mRNA-1"/>
    </source>
</evidence>
<dbReference type="Pfam" id="PF20519">
    <property type="entry name" value="Polycystin_dom"/>
    <property type="match status" value="1"/>
</dbReference>
<evidence type="ECO:0000256" key="2">
    <source>
        <dbReference type="ARBA" id="ARBA00007200"/>
    </source>
</evidence>
<dbReference type="GO" id="GO:0005509">
    <property type="term" value="F:calcium ion binding"/>
    <property type="evidence" value="ECO:0007669"/>
    <property type="project" value="InterPro"/>
</dbReference>
<dbReference type="WBParaSite" id="maker-uti_cns_0002690-snap-gene-0.3-mRNA-1">
    <property type="protein sequence ID" value="maker-uti_cns_0002690-snap-gene-0.3-mRNA-1"/>
    <property type="gene ID" value="maker-uti_cns_0002690-snap-gene-0.3"/>
</dbReference>
<dbReference type="PRINTS" id="PR01433">
    <property type="entry name" value="POLYCYSTIN2"/>
</dbReference>
<evidence type="ECO:0000313" key="10">
    <source>
        <dbReference type="Proteomes" id="UP000095280"/>
    </source>
</evidence>
<dbReference type="GO" id="GO:0016020">
    <property type="term" value="C:membrane"/>
    <property type="evidence" value="ECO:0007669"/>
    <property type="project" value="UniProtKB-SubCell"/>
</dbReference>
<dbReference type="GO" id="GO:0005262">
    <property type="term" value="F:calcium channel activity"/>
    <property type="evidence" value="ECO:0007669"/>
    <property type="project" value="TreeGrafter"/>
</dbReference>
<feature type="transmembrane region" description="Helical" evidence="7">
    <location>
        <begin position="577"/>
        <end position="598"/>
    </location>
</feature>
<dbReference type="InterPro" id="IPR046791">
    <property type="entry name" value="Polycystin_dom"/>
</dbReference>
<dbReference type="Gene3D" id="1.10.287.70">
    <property type="match status" value="1"/>
</dbReference>
<dbReference type="GO" id="GO:0050982">
    <property type="term" value="P:detection of mechanical stimulus"/>
    <property type="evidence" value="ECO:0007669"/>
    <property type="project" value="TreeGrafter"/>
</dbReference>
<dbReference type="InterPro" id="IPR013122">
    <property type="entry name" value="PKD1_2_channel"/>
</dbReference>
<dbReference type="InterPro" id="IPR003915">
    <property type="entry name" value="PKD_2"/>
</dbReference>
<dbReference type="Pfam" id="PF08016">
    <property type="entry name" value="PKD_channel"/>
    <property type="match status" value="1"/>
</dbReference>
<feature type="transmembrane region" description="Helical" evidence="7">
    <location>
        <begin position="137"/>
        <end position="155"/>
    </location>
</feature>
<keyword evidence="5 7" id="KW-0472">Membrane</keyword>
<feature type="transmembrane region" description="Helical" evidence="7">
    <location>
        <begin position="516"/>
        <end position="537"/>
    </location>
</feature>
<evidence type="ECO:0000256" key="6">
    <source>
        <dbReference type="ARBA" id="ARBA00023180"/>
    </source>
</evidence>
<dbReference type="PANTHER" id="PTHR10877:SF150">
    <property type="entry name" value="REJ DOMAIN-CONTAINING PROTEIN"/>
    <property type="match status" value="1"/>
</dbReference>
<feature type="transmembrane region" description="Helical" evidence="7">
    <location>
        <begin position="18"/>
        <end position="42"/>
    </location>
</feature>
<feature type="transmembrane region" description="Helical" evidence="7">
    <location>
        <begin position="477"/>
        <end position="496"/>
    </location>
</feature>
<keyword evidence="6" id="KW-0325">Glycoprotein</keyword>
<evidence type="ECO:0000259" key="9">
    <source>
        <dbReference type="Pfam" id="PF20519"/>
    </source>
</evidence>
<comment type="subcellular location">
    <subcellularLocation>
        <location evidence="1">Membrane</location>
        <topology evidence="1">Multi-pass membrane protein</topology>
    </subcellularLocation>
</comment>
<sequence>KTTQQSVSNKSKQIVLPFWCNIVAWFLVLASVLVSGLFLVFYAMDWGRDKSQEWLAAFFLSTFQSVLIIQPLKVLAIGLVISVIMRKDYDAMKMDLVRVRYHSNARKREVFKYLHELEEEEKNDELLKKARKTTVDLILSLILLVLLYCICYGNLDPVTYNLHKSIKIHLGVDKLSMVSTFDKYYEYLRTTLITALYSSDLPQLVNNLSQSQESSFISDLAGYRLSRVTVRQLRIRPVDVHRLAPPGGVHFSEEVRDTGCYRPGWRELRVCNYSETQSALELAFVDLPAKLTDSIDYWGRLKLYSGGGFTAVLPNGANRTMELLTELQRFNWLDNYTRLAIVEMDLFYPSVNLFTSVLLSLELQPFGGSLSNSELYSTRLYRYIGAAGLFALVSEILTALLCLIMISRVVLSIKEQGRAYFSSAWAWLGLAMHACLVSCAVCYGLRTGATIASLNQLRNAKLLSTNLRYVMLVNQQFFYFLGAATFLLQVSFINIVRFSRGLHHLQGTVKKSLAELTSFIPVFLIVFFAFTLLHHLLLGCLEEPYRSVLDSIITNFSAMLGKFDMQYVSRNGLLAKLAFLLYVSFIMYIVLNAFIAIINESYETVREEAETSPSEEDFQLLDQILANLRSLMTWKRSRGEEYLEKEEYEEWLRAAENMEVRLQRLVRECCDNS</sequence>
<feature type="transmembrane region" description="Helical" evidence="7">
    <location>
        <begin position="425"/>
        <end position="446"/>
    </location>
</feature>
<evidence type="ECO:0000256" key="5">
    <source>
        <dbReference type="ARBA" id="ARBA00023136"/>
    </source>
</evidence>
<organism evidence="10 11">
    <name type="scientific">Macrostomum lignano</name>
    <dbReference type="NCBI Taxonomy" id="282301"/>
    <lineage>
        <taxon>Eukaryota</taxon>
        <taxon>Metazoa</taxon>
        <taxon>Spiralia</taxon>
        <taxon>Lophotrochozoa</taxon>
        <taxon>Platyhelminthes</taxon>
        <taxon>Rhabditophora</taxon>
        <taxon>Macrostomorpha</taxon>
        <taxon>Macrostomida</taxon>
        <taxon>Macrostomidae</taxon>
        <taxon>Macrostomum</taxon>
    </lineage>
</organism>
<evidence type="ECO:0000256" key="1">
    <source>
        <dbReference type="ARBA" id="ARBA00004141"/>
    </source>
</evidence>
<feature type="domain" description="Polycystin cation channel PKD1/PKD2" evidence="8">
    <location>
        <begin position="386"/>
        <end position="605"/>
    </location>
</feature>
<keyword evidence="10" id="KW-1185">Reference proteome</keyword>
<feature type="domain" description="Polycystin" evidence="9">
    <location>
        <begin position="175"/>
        <end position="381"/>
    </location>
</feature>
<accession>A0A1I8G6K9</accession>
<dbReference type="InterPro" id="IPR051223">
    <property type="entry name" value="Polycystin"/>
</dbReference>
<dbReference type="PANTHER" id="PTHR10877">
    <property type="entry name" value="POLYCYSTIN FAMILY MEMBER"/>
    <property type="match status" value="1"/>
</dbReference>
<evidence type="ECO:0000313" key="11">
    <source>
        <dbReference type="WBParaSite" id="maker-uti_cns_0000903-snap-gene-0.10-mRNA-1"/>
    </source>
</evidence>
<keyword evidence="3 7" id="KW-0812">Transmembrane</keyword>
<evidence type="ECO:0000256" key="7">
    <source>
        <dbReference type="SAM" id="Phobius"/>
    </source>
</evidence>
<evidence type="ECO:0000256" key="3">
    <source>
        <dbReference type="ARBA" id="ARBA00022692"/>
    </source>
</evidence>
<comment type="similarity">
    <text evidence="2">Belongs to the polycystin family.</text>
</comment>
<feature type="transmembrane region" description="Helical" evidence="7">
    <location>
        <begin position="380"/>
        <end position="404"/>
    </location>
</feature>
<dbReference type="WBParaSite" id="maker-uti_cns_0000903-snap-gene-0.10-mRNA-1">
    <property type="protein sequence ID" value="maker-uti_cns_0000903-snap-gene-0.10-mRNA-1"/>
    <property type="gene ID" value="maker-uti_cns_0000903-snap-gene-0.10"/>
</dbReference>
<evidence type="ECO:0000259" key="8">
    <source>
        <dbReference type="Pfam" id="PF08016"/>
    </source>
</evidence>
<protein>
    <submittedName>
        <fullName evidence="11 12">PKD_channel domain-containing protein</fullName>
    </submittedName>
</protein>
<keyword evidence="4 7" id="KW-1133">Transmembrane helix</keyword>
<dbReference type="Proteomes" id="UP000095280">
    <property type="component" value="Unplaced"/>
</dbReference>
<name>A0A1I8G6K9_9PLAT</name>
<dbReference type="AlphaFoldDB" id="A0A1I8G6K9"/>
<feature type="transmembrane region" description="Helical" evidence="7">
    <location>
        <begin position="54"/>
        <end position="84"/>
    </location>
</feature>